<dbReference type="OrthoDB" id="613763at2759"/>
<dbReference type="GO" id="GO:0005737">
    <property type="term" value="C:cytoplasm"/>
    <property type="evidence" value="ECO:0007669"/>
    <property type="project" value="UniProtKB-ARBA"/>
</dbReference>
<evidence type="ECO:0000313" key="8">
    <source>
        <dbReference type="Proteomes" id="UP000244855"/>
    </source>
</evidence>
<dbReference type="PIRSF" id="PIRSF028763">
    <property type="entry name" value="RNA_pol_Rpc34"/>
    <property type="match status" value="1"/>
</dbReference>
<evidence type="ECO:0000256" key="4">
    <source>
        <dbReference type="ARBA" id="ARBA00023163"/>
    </source>
</evidence>
<evidence type="ECO:0000256" key="2">
    <source>
        <dbReference type="ARBA" id="ARBA00011038"/>
    </source>
</evidence>
<dbReference type="Gene3D" id="1.10.10.10">
    <property type="entry name" value="Winged helix-like DNA-binding domain superfamily/Winged helix DNA-binding domain"/>
    <property type="match status" value="1"/>
</dbReference>
<proteinExistence type="inferred from homology"/>
<dbReference type="AlphaFoldDB" id="A0A2V1D4Z0"/>
<evidence type="ECO:0000256" key="5">
    <source>
        <dbReference type="ARBA" id="ARBA00023242"/>
    </source>
</evidence>
<dbReference type="InterPro" id="IPR007832">
    <property type="entry name" value="RNA_pol_Rpc34"/>
</dbReference>
<reference evidence="7 8" key="1">
    <citation type="journal article" date="2018" name="Sci. Rep.">
        <title>Comparative genomics provides insights into the lifestyle and reveals functional heterogeneity of dark septate endophytic fungi.</title>
        <authorList>
            <person name="Knapp D.G."/>
            <person name="Nemeth J.B."/>
            <person name="Barry K."/>
            <person name="Hainaut M."/>
            <person name="Henrissat B."/>
            <person name="Johnson J."/>
            <person name="Kuo A."/>
            <person name="Lim J.H.P."/>
            <person name="Lipzen A."/>
            <person name="Nolan M."/>
            <person name="Ohm R.A."/>
            <person name="Tamas L."/>
            <person name="Grigoriev I.V."/>
            <person name="Spatafora J.W."/>
            <person name="Nagy L.G."/>
            <person name="Kovacs G.M."/>
        </authorList>
    </citation>
    <scope>NUCLEOTIDE SEQUENCE [LARGE SCALE GENOMIC DNA]</scope>
    <source>
        <strain evidence="7 8">DSE2036</strain>
    </source>
</reference>
<accession>A0A2V1D4Z0</accession>
<keyword evidence="3 6" id="KW-0240">DNA-directed RNA polymerase</keyword>
<organism evidence="7 8">
    <name type="scientific">Periconia macrospinosa</name>
    <dbReference type="NCBI Taxonomy" id="97972"/>
    <lineage>
        <taxon>Eukaryota</taxon>
        <taxon>Fungi</taxon>
        <taxon>Dikarya</taxon>
        <taxon>Ascomycota</taxon>
        <taxon>Pezizomycotina</taxon>
        <taxon>Dothideomycetes</taxon>
        <taxon>Pleosporomycetidae</taxon>
        <taxon>Pleosporales</taxon>
        <taxon>Massarineae</taxon>
        <taxon>Periconiaceae</taxon>
        <taxon>Periconia</taxon>
    </lineage>
</organism>
<dbReference type="PANTHER" id="PTHR12780">
    <property type="entry name" value="RNA POLYMERASE III DNA DIRECTED , 39KD SUBUNIT-RELATED"/>
    <property type="match status" value="1"/>
</dbReference>
<dbReference type="FunFam" id="1.10.10.10:FF:000116">
    <property type="entry name" value="DNA-directed RNA polymerase III subunit RPC6"/>
    <property type="match status" value="1"/>
</dbReference>
<keyword evidence="5 6" id="KW-0539">Nucleus</keyword>
<keyword evidence="8" id="KW-1185">Reference proteome</keyword>
<dbReference type="SUPFAM" id="SSF46785">
    <property type="entry name" value="Winged helix' DNA-binding domain"/>
    <property type="match status" value="1"/>
</dbReference>
<evidence type="ECO:0000256" key="6">
    <source>
        <dbReference type="PIRNR" id="PIRNR028763"/>
    </source>
</evidence>
<dbReference type="STRING" id="97972.A0A2V1D4Z0"/>
<dbReference type="InterPro" id="IPR016049">
    <property type="entry name" value="RNA_pol_Rpc34-like"/>
</dbReference>
<protein>
    <recommendedName>
        <fullName evidence="6">DNA-directed RNA polymerase III subunit RPC6</fullName>
        <shortName evidence="6">RNA polymerase III subunit C6</shortName>
    </recommendedName>
</protein>
<dbReference type="GO" id="GO:0005666">
    <property type="term" value="C:RNA polymerase III complex"/>
    <property type="evidence" value="ECO:0007669"/>
    <property type="project" value="UniProtKB-UniRule"/>
</dbReference>
<dbReference type="GO" id="GO:0005654">
    <property type="term" value="C:nucleoplasm"/>
    <property type="evidence" value="ECO:0007669"/>
    <property type="project" value="UniProtKB-ARBA"/>
</dbReference>
<keyword evidence="4 6" id="KW-0804">Transcription</keyword>
<dbReference type="InterPro" id="IPR036388">
    <property type="entry name" value="WH-like_DNA-bd_sf"/>
</dbReference>
<dbReference type="GO" id="GO:0006383">
    <property type="term" value="P:transcription by RNA polymerase III"/>
    <property type="evidence" value="ECO:0007669"/>
    <property type="project" value="UniProtKB-UniRule"/>
</dbReference>
<comment type="function">
    <text evidence="6">DNA-dependent RNA polymerase catalyzes the transcription of DNA into RNA using the four ribonucleoside triphosphates as substrates. Specific peripheric component of RNA polymerase III which synthesizes small RNAs, such as 5S rRNA and tRNAs.</text>
</comment>
<evidence type="ECO:0000256" key="1">
    <source>
        <dbReference type="ARBA" id="ARBA00004123"/>
    </source>
</evidence>
<dbReference type="InterPro" id="IPR036390">
    <property type="entry name" value="WH_DNA-bd_sf"/>
</dbReference>
<sequence>MKNEDGDAPGAVSRFDQLYDKCAASPPGTIFFQRDLSAMQVADTMEELLSLINWLCGQQLMKMMLFDNEPCWKIRDRREAEKLRTLTADENVIYQHIDQAQTEGVWIKALRAKTNFAQPTLNKCLKSLESKDLVQSIMSVKYPNRKMYLLSYLTPSEEIAGGLWQRGGDFDLGMIEQVSQIVNQAVERETCIRVPANWNNYQPTDRAAAIAHKKAHVQGRLRDIEDGVPIRPYKPPSHGNATRLVHRSNPTYPTASSLATFLNAADIMKGLKAREVDMEQLLEMMTLDGRLEKVSAIAYRTALNTNDTKTFNGFVDAPCGTCPVFDLCADDGDISARTCVYFGEWLGTESEEIY</sequence>
<comment type="similarity">
    <text evidence="2 6">Belongs to the eukaryotic RPC34/RPC39 RNA polymerase subunit family.</text>
</comment>
<gene>
    <name evidence="7" type="ORF">DM02DRAFT_542235</name>
</gene>
<evidence type="ECO:0000313" key="7">
    <source>
        <dbReference type="EMBL" id="PVH93107.1"/>
    </source>
</evidence>
<comment type="subcellular location">
    <subcellularLocation>
        <location evidence="1 6">Nucleus</location>
    </subcellularLocation>
</comment>
<dbReference type="Proteomes" id="UP000244855">
    <property type="component" value="Unassembled WGS sequence"/>
</dbReference>
<dbReference type="EMBL" id="KZ805615">
    <property type="protein sequence ID" value="PVH93107.1"/>
    <property type="molecule type" value="Genomic_DNA"/>
</dbReference>
<dbReference type="Pfam" id="PF05158">
    <property type="entry name" value="RNA_pol_Rpc34"/>
    <property type="match status" value="1"/>
</dbReference>
<name>A0A2V1D4Z0_9PLEO</name>
<evidence type="ECO:0000256" key="3">
    <source>
        <dbReference type="ARBA" id="ARBA00022478"/>
    </source>
</evidence>